<dbReference type="Proteomes" id="UP000198942">
    <property type="component" value="Unassembled WGS sequence"/>
</dbReference>
<dbReference type="AlphaFoldDB" id="A0A1H8UI49"/>
<dbReference type="InterPro" id="IPR034660">
    <property type="entry name" value="DinB/YfiT-like"/>
</dbReference>
<reference evidence="5" key="1">
    <citation type="submission" date="2016-10" db="EMBL/GenBank/DDBJ databases">
        <authorList>
            <person name="Varghese N."/>
            <person name="Submissions S."/>
        </authorList>
    </citation>
    <scope>NUCLEOTIDE SEQUENCE [LARGE SCALE GENOMIC DNA]</scope>
    <source>
        <strain evidence="5">Gh-48</strain>
    </source>
</reference>
<dbReference type="EMBL" id="FOCL01000019">
    <property type="protein sequence ID" value="SEP02899.1"/>
    <property type="molecule type" value="Genomic_DNA"/>
</dbReference>
<dbReference type="Gene3D" id="1.20.120.450">
    <property type="entry name" value="dinb family like domain"/>
    <property type="match status" value="1"/>
</dbReference>
<evidence type="ECO:0000313" key="5">
    <source>
        <dbReference type="Proteomes" id="UP000198942"/>
    </source>
</evidence>
<dbReference type="SUPFAM" id="SSF109854">
    <property type="entry name" value="DinB/YfiT-like putative metalloenzymes"/>
    <property type="match status" value="1"/>
</dbReference>
<evidence type="ECO:0000313" key="4">
    <source>
        <dbReference type="EMBL" id="SEP02899.1"/>
    </source>
</evidence>
<dbReference type="OrthoDB" id="119432at2"/>
<organism evidence="4 5">
    <name type="scientific">Mucilaginibacter gossypiicola</name>
    <dbReference type="NCBI Taxonomy" id="551995"/>
    <lineage>
        <taxon>Bacteria</taxon>
        <taxon>Pseudomonadati</taxon>
        <taxon>Bacteroidota</taxon>
        <taxon>Sphingobacteriia</taxon>
        <taxon>Sphingobacteriales</taxon>
        <taxon>Sphingobacteriaceae</taxon>
        <taxon>Mucilaginibacter</taxon>
    </lineage>
</organism>
<proteinExistence type="inferred from homology"/>
<dbReference type="InterPro" id="IPR007837">
    <property type="entry name" value="DinB"/>
</dbReference>
<dbReference type="RefSeq" id="WP_091221608.1">
    <property type="nucleotide sequence ID" value="NZ_FOCL01000019.1"/>
</dbReference>
<feature type="binding site" evidence="3">
    <location>
        <position position="152"/>
    </location>
    <ligand>
        <name>a divalent metal cation</name>
        <dbReference type="ChEBI" id="CHEBI:60240"/>
    </ligand>
</feature>
<sequence length="174" mass="19748">METNTIQQPTETAAASVYTPDQFLQSWLGQRRVTRRLIEAFPQEALFNYSIGGMRPFSEMVKEIISMGAPGVKGIVTDDWTPIAGLDHHTGKVEAHSKNDLLRLWDDATEAITTYWAQILPERFQETVLAFGQYEGVANSIIQYLIDNEIHHRGQAYVYLRSLGIEPPAFYDRS</sequence>
<protein>
    <submittedName>
        <fullName evidence="4">Uncharacterized damage-inducible protein DinB (Forms a four-helix bundle)</fullName>
    </submittedName>
</protein>
<evidence type="ECO:0000256" key="2">
    <source>
        <dbReference type="ARBA" id="ARBA00022723"/>
    </source>
</evidence>
<dbReference type="Pfam" id="PF05163">
    <property type="entry name" value="DinB"/>
    <property type="match status" value="1"/>
</dbReference>
<dbReference type="STRING" id="551995.SAMN05192574_11974"/>
<gene>
    <name evidence="4" type="ORF">SAMN05192574_11974</name>
</gene>
<dbReference type="GO" id="GO:0046872">
    <property type="term" value="F:metal ion binding"/>
    <property type="evidence" value="ECO:0007669"/>
    <property type="project" value="UniProtKB-KW"/>
</dbReference>
<comment type="similarity">
    <text evidence="1">Belongs to the DinB family.</text>
</comment>
<keyword evidence="5" id="KW-1185">Reference proteome</keyword>
<evidence type="ECO:0000256" key="3">
    <source>
        <dbReference type="PIRSR" id="PIRSR607837-1"/>
    </source>
</evidence>
<keyword evidence="2 3" id="KW-0479">Metal-binding</keyword>
<accession>A0A1H8UI49</accession>
<name>A0A1H8UI49_9SPHI</name>
<evidence type="ECO:0000256" key="1">
    <source>
        <dbReference type="ARBA" id="ARBA00008635"/>
    </source>
</evidence>